<name>A0A218WGX0_PUNGR</name>
<evidence type="ECO:0000313" key="2">
    <source>
        <dbReference type="EMBL" id="OWM71729.1"/>
    </source>
</evidence>
<accession>A0A218WGX0</accession>
<dbReference type="PANTHER" id="PTHR21198">
    <property type="entry name" value="GLUTAMATE RACEMASE"/>
    <property type="match status" value="1"/>
</dbReference>
<reference evidence="2" key="1">
    <citation type="submission" date="2017-06" db="EMBL/GenBank/DDBJ databases">
        <title>The pomegranate genome and the genomics of punicalagin biosynthesis.</title>
        <authorList>
            <person name="Xu C."/>
        </authorList>
    </citation>
    <scope>NUCLEOTIDE SEQUENCE [LARGE SCALE GENOMIC DNA]</scope>
    <source>
        <tissue evidence="2">Fresh leaf</tissue>
    </source>
</reference>
<gene>
    <name evidence="2" type="ORF">CDL15_Pgr005917</name>
</gene>
<comment type="caution">
    <text evidence="2">The sequence shown here is derived from an EMBL/GenBank/DDBJ whole genome shotgun (WGS) entry which is preliminary data.</text>
</comment>
<dbReference type="SUPFAM" id="SSF53681">
    <property type="entry name" value="Aspartate/glutamate racemase"/>
    <property type="match status" value="2"/>
</dbReference>
<sequence length="337" mass="37123">MLDGSLTLTMYLNATGATCSPLLAGKTNKRMSLCLARSSPPEDLRLSSISTSTTDESLNILESRKSSGRKRSPRSNTLLSPGKTVGIIGGASVFSTLVFLEKIVWWSSRDGEEAIPFVACNDPQLSRELASLSTLRRDSNSISDLNPIGIIENLRGKRSFLKKAGAGCIVMPCHLLHVWHKEVAQGCKLPFLHAGECLSWELKRANLKPLEAGSNVRVGILGTDSILMARTYQENLERQGFEAVLPDKATMEHLVIPAIEALQRKDIEGARNLLRIAIQDLLIRAVKVVILASDEMQGILPRDDPLLKKCIDPMDSLVRSTIEWAKRKEKFHEETGT</sequence>
<organism evidence="2">
    <name type="scientific">Punica granatum</name>
    <name type="common">Pomegranate</name>
    <dbReference type="NCBI Taxonomy" id="22663"/>
    <lineage>
        <taxon>Eukaryota</taxon>
        <taxon>Viridiplantae</taxon>
        <taxon>Streptophyta</taxon>
        <taxon>Embryophyta</taxon>
        <taxon>Tracheophyta</taxon>
        <taxon>Spermatophyta</taxon>
        <taxon>Magnoliopsida</taxon>
        <taxon>eudicotyledons</taxon>
        <taxon>Gunneridae</taxon>
        <taxon>Pentapetalae</taxon>
        <taxon>rosids</taxon>
        <taxon>malvids</taxon>
        <taxon>Myrtales</taxon>
        <taxon>Lythraceae</taxon>
        <taxon>Punica</taxon>
    </lineage>
</organism>
<dbReference type="Proteomes" id="UP000197138">
    <property type="component" value="Unassembled WGS sequence"/>
</dbReference>
<keyword evidence="1" id="KW-0413">Isomerase</keyword>
<proteinExistence type="predicted"/>
<dbReference type="PANTHER" id="PTHR21198:SF9">
    <property type="entry name" value="ASPARTATE RACEMASE"/>
    <property type="match status" value="1"/>
</dbReference>
<dbReference type="Gene3D" id="3.40.50.1860">
    <property type="match status" value="2"/>
</dbReference>
<evidence type="ECO:0000256" key="1">
    <source>
        <dbReference type="ARBA" id="ARBA00023235"/>
    </source>
</evidence>
<dbReference type="AlphaFoldDB" id="A0A218WGX0"/>
<dbReference type="GO" id="GO:0047661">
    <property type="term" value="F:amino-acid racemase activity"/>
    <property type="evidence" value="ECO:0007669"/>
    <property type="project" value="InterPro"/>
</dbReference>
<dbReference type="InterPro" id="IPR001920">
    <property type="entry name" value="Asp/Glu_race"/>
</dbReference>
<dbReference type="EMBL" id="MTKT01004399">
    <property type="protein sequence ID" value="OWM71729.1"/>
    <property type="molecule type" value="Genomic_DNA"/>
</dbReference>
<dbReference type="InterPro" id="IPR015942">
    <property type="entry name" value="Asp/Glu/hydantoin_racemase"/>
</dbReference>
<dbReference type="Pfam" id="PF01177">
    <property type="entry name" value="Asp_Glu_race"/>
    <property type="match status" value="1"/>
</dbReference>
<evidence type="ECO:0008006" key="3">
    <source>
        <dbReference type="Google" id="ProtNLM"/>
    </source>
</evidence>
<protein>
    <recommendedName>
        <fullName evidence="3">Aspartate racemase</fullName>
    </recommendedName>
</protein>